<evidence type="ECO:0000256" key="1">
    <source>
        <dbReference type="ARBA" id="ARBA00010169"/>
    </source>
</evidence>
<evidence type="ECO:0000313" key="2">
    <source>
        <dbReference type="EMBL" id="RAK51513.1"/>
    </source>
</evidence>
<name>A0A328A9X3_9CAUL</name>
<keyword evidence="3" id="KW-1185">Reference proteome</keyword>
<dbReference type="PANTHER" id="PTHR23419:SF8">
    <property type="entry name" value="FI09726P"/>
    <property type="match status" value="1"/>
</dbReference>
<sequence>MIVVQTTTATLEQSETIAEALLADRLTACVQITPVRSRYVWKGEVQREDEHLLLIKTQSARFEAVRARIRGLHPYETPEIIALSVSEGDPDYLAWVAESTS</sequence>
<dbReference type="EMBL" id="QFYR01000004">
    <property type="protein sequence ID" value="RAK51513.1"/>
    <property type="molecule type" value="Genomic_DNA"/>
</dbReference>
<protein>
    <submittedName>
        <fullName evidence="2">Divalent-cation tolerance protein CutA</fullName>
    </submittedName>
</protein>
<dbReference type="InterPro" id="IPR004323">
    <property type="entry name" value="Ion_tolerance_CutA"/>
</dbReference>
<evidence type="ECO:0000313" key="3">
    <source>
        <dbReference type="Proteomes" id="UP000249725"/>
    </source>
</evidence>
<dbReference type="GO" id="GO:0010038">
    <property type="term" value="P:response to metal ion"/>
    <property type="evidence" value="ECO:0007669"/>
    <property type="project" value="InterPro"/>
</dbReference>
<comment type="similarity">
    <text evidence="1">Belongs to the CutA family.</text>
</comment>
<gene>
    <name evidence="2" type="ORF">DJ018_16410</name>
</gene>
<dbReference type="InterPro" id="IPR011322">
    <property type="entry name" value="N-reg_PII-like_a/b"/>
</dbReference>
<dbReference type="PANTHER" id="PTHR23419">
    <property type="entry name" value="DIVALENT CATION TOLERANCE CUTA-RELATED"/>
    <property type="match status" value="1"/>
</dbReference>
<dbReference type="OrthoDB" id="37622at2"/>
<dbReference type="Proteomes" id="UP000249725">
    <property type="component" value="Unassembled WGS sequence"/>
</dbReference>
<reference evidence="3" key="1">
    <citation type="submission" date="2018-05" db="EMBL/GenBank/DDBJ databases">
        <authorList>
            <person name="Li X."/>
        </authorList>
    </citation>
    <scope>NUCLEOTIDE SEQUENCE [LARGE SCALE GENOMIC DNA]</scope>
    <source>
        <strain evidence="3">YIM 73061</strain>
    </source>
</reference>
<dbReference type="AlphaFoldDB" id="A0A328A9X3"/>
<comment type="caution">
    <text evidence="2">The sequence shown here is derived from an EMBL/GenBank/DDBJ whole genome shotgun (WGS) entry which is preliminary data.</text>
</comment>
<proteinExistence type="inferred from homology"/>
<dbReference type="Gene3D" id="3.30.70.120">
    <property type="match status" value="1"/>
</dbReference>
<dbReference type="RefSeq" id="WP_111516048.1">
    <property type="nucleotide sequence ID" value="NZ_QFYR01000004.1"/>
</dbReference>
<dbReference type="Pfam" id="PF03091">
    <property type="entry name" value="CutA1"/>
    <property type="match status" value="1"/>
</dbReference>
<dbReference type="SUPFAM" id="SSF54913">
    <property type="entry name" value="GlnB-like"/>
    <property type="match status" value="1"/>
</dbReference>
<dbReference type="InterPro" id="IPR015867">
    <property type="entry name" value="N-reg_PII/ATP_PRibTrfase_C"/>
</dbReference>
<accession>A0A328A9X3</accession>
<organism evidence="2 3">
    <name type="scientific">Phenylobacterium deserti</name>
    <dbReference type="NCBI Taxonomy" id="1914756"/>
    <lineage>
        <taxon>Bacteria</taxon>
        <taxon>Pseudomonadati</taxon>
        <taxon>Pseudomonadota</taxon>
        <taxon>Alphaproteobacteria</taxon>
        <taxon>Caulobacterales</taxon>
        <taxon>Caulobacteraceae</taxon>
        <taxon>Phenylobacterium</taxon>
    </lineage>
</organism>
<dbReference type="GO" id="GO:0005507">
    <property type="term" value="F:copper ion binding"/>
    <property type="evidence" value="ECO:0007669"/>
    <property type="project" value="TreeGrafter"/>
</dbReference>